<evidence type="ECO:0000313" key="2">
    <source>
        <dbReference type="EMBL" id="KAJ8793116.1"/>
    </source>
</evidence>
<organism evidence="2 3">
    <name type="scientific">Eschrichtius robustus</name>
    <name type="common">California gray whale</name>
    <name type="synonym">Eschrichtius gibbosus</name>
    <dbReference type="NCBI Taxonomy" id="9764"/>
    <lineage>
        <taxon>Eukaryota</taxon>
        <taxon>Metazoa</taxon>
        <taxon>Chordata</taxon>
        <taxon>Craniata</taxon>
        <taxon>Vertebrata</taxon>
        <taxon>Euteleostomi</taxon>
        <taxon>Mammalia</taxon>
        <taxon>Eutheria</taxon>
        <taxon>Laurasiatheria</taxon>
        <taxon>Artiodactyla</taxon>
        <taxon>Whippomorpha</taxon>
        <taxon>Cetacea</taxon>
        <taxon>Mysticeti</taxon>
        <taxon>Eschrichtiidae</taxon>
        <taxon>Eschrichtius</taxon>
    </lineage>
</organism>
<feature type="region of interest" description="Disordered" evidence="1">
    <location>
        <begin position="1"/>
        <end position="107"/>
    </location>
</feature>
<evidence type="ECO:0000313" key="3">
    <source>
        <dbReference type="Proteomes" id="UP001159641"/>
    </source>
</evidence>
<sequence>MSRGRGVRDGAAFSSSEWEQTRVPVTSDRGKTCEMSSSERPHAYRISVVPGDSSEHPRPQREPSRSYQQARASVAFTEVTGLRIHPPPWPQTRPPCPTGQHRPLDPKAEEMCVCPGSAEAET</sequence>
<accession>A0AB34HPY3</accession>
<feature type="compositionally biased region" description="Pro residues" evidence="1">
    <location>
        <begin position="85"/>
        <end position="97"/>
    </location>
</feature>
<dbReference type="AlphaFoldDB" id="A0AB34HPY3"/>
<protein>
    <submittedName>
        <fullName evidence="2">Uncharacterized protein</fullName>
    </submittedName>
</protein>
<keyword evidence="3" id="KW-1185">Reference proteome</keyword>
<feature type="compositionally biased region" description="Basic and acidic residues" evidence="1">
    <location>
        <begin position="53"/>
        <end position="64"/>
    </location>
</feature>
<dbReference type="EMBL" id="JAIQCJ010001017">
    <property type="protein sequence ID" value="KAJ8793116.1"/>
    <property type="molecule type" value="Genomic_DNA"/>
</dbReference>
<feature type="compositionally biased region" description="Basic and acidic residues" evidence="1">
    <location>
        <begin position="28"/>
        <end position="42"/>
    </location>
</feature>
<comment type="caution">
    <text evidence="2">The sequence shown here is derived from an EMBL/GenBank/DDBJ whole genome shotgun (WGS) entry which is preliminary data.</text>
</comment>
<name>A0AB34HPY3_ESCRO</name>
<dbReference type="Proteomes" id="UP001159641">
    <property type="component" value="Unassembled WGS sequence"/>
</dbReference>
<evidence type="ECO:0000256" key="1">
    <source>
        <dbReference type="SAM" id="MobiDB-lite"/>
    </source>
</evidence>
<reference evidence="2 3" key="1">
    <citation type="submission" date="2022-11" db="EMBL/GenBank/DDBJ databases">
        <title>Whole genome sequence of Eschrichtius robustus ER-17-0199.</title>
        <authorList>
            <person name="Bruniche-Olsen A."/>
            <person name="Black A.N."/>
            <person name="Fields C.J."/>
            <person name="Walden K."/>
            <person name="Dewoody J.A."/>
        </authorList>
    </citation>
    <scope>NUCLEOTIDE SEQUENCE [LARGE SCALE GENOMIC DNA]</scope>
    <source>
        <strain evidence="2">ER-17-0199</strain>
        <tissue evidence="2">Blubber</tissue>
    </source>
</reference>
<proteinExistence type="predicted"/>
<gene>
    <name evidence="2" type="ORF">J1605_003793</name>
</gene>